<dbReference type="InterPro" id="IPR019180">
    <property type="entry name" value="Oxidoreductase-like_N"/>
</dbReference>
<evidence type="ECO:0000313" key="3">
    <source>
        <dbReference type="EMBL" id="RDH33498.1"/>
    </source>
</evidence>
<name>A0A3F3Q2U8_9EURO</name>
<sequence length="218" mass="24097">MPPSPLYTPQDVPSFKKRRNRLPNTRAKQLLRAAERDYNDPPPPPGLGECCGSSCDPCVNDLWKEELAIWRERWGDGAVEDGGKKEDDQGDESEGCAKMKMPGSWECHIATRLAQLSSNSLRLEEAVVSCGQFNYWHYIDSNKIRKHMAELIADRELGKAHLAATAACAPHIAGSLPKQASRTSAWPSEPALQQKIFQTPALLGSRNLTSTSWAKTPS</sequence>
<reference evidence="3 4" key="1">
    <citation type="submission" date="2018-07" db="EMBL/GenBank/DDBJ databases">
        <title>The genomes of Aspergillus section Nigri reveals drivers in fungal speciation.</title>
        <authorList>
            <consortium name="DOE Joint Genome Institute"/>
            <person name="Vesth T.C."/>
            <person name="Nybo J."/>
            <person name="Theobald S."/>
            <person name="Brandl J."/>
            <person name="Frisvad J.C."/>
            <person name="Nielsen K.F."/>
            <person name="Lyhne E.K."/>
            <person name="Kogle M.E."/>
            <person name="Kuo A."/>
            <person name="Riley R."/>
            <person name="Clum A."/>
            <person name="Nolan M."/>
            <person name="Lipzen A."/>
            <person name="Salamov A."/>
            <person name="Henrissat B."/>
            <person name="Wiebenga A."/>
            <person name="De vries R.P."/>
            <person name="Grigoriev I.V."/>
            <person name="Mortensen U.H."/>
            <person name="Andersen M.R."/>
            <person name="Baker S.E."/>
        </authorList>
    </citation>
    <scope>NUCLEOTIDE SEQUENCE [LARGE SCALE GENOMIC DNA]</scope>
    <source>
        <strain evidence="3 4">CBS 139.54b</strain>
    </source>
</reference>
<gene>
    <name evidence="3" type="ORF">BDQ94DRAFT_170125</name>
</gene>
<dbReference type="EMBL" id="KZ852046">
    <property type="protein sequence ID" value="RDH33498.1"/>
    <property type="molecule type" value="Genomic_DNA"/>
</dbReference>
<protein>
    <recommendedName>
        <fullName evidence="2">Oxidoreductase-like domain-containing protein</fullName>
    </recommendedName>
</protein>
<dbReference type="Proteomes" id="UP000253729">
    <property type="component" value="Unassembled WGS sequence"/>
</dbReference>
<dbReference type="Pfam" id="PF09791">
    <property type="entry name" value="Oxidored-like"/>
    <property type="match status" value="1"/>
</dbReference>
<dbReference type="RefSeq" id="XP_026626520.1">
    <property type="nucleotide sequence ID" value="XM_026771415.1"/>
</dbReference>
<dbReference type="AlphaFoldDB" id="A0A3F3Q2U8"/>
<feature type="region of interest" description="Disordered" evidence="1">
    <location>
        <begin position="1"/>
        <end position="46"/>
    </location>
</feature>
<proteinExistence type="predicted"/>
<feature type="domain" description="Oxidoreductase-like" evidence="2">
    <location>
        <begin position="41"/>
        <end position="73"/>
    </location>
</feature>
<keyword evidence="4" id="KW-1185">Reference proteome</keyword>
<organism evidence="3 4">
    <name type="scientific">Aspergillus welwitschiae</name>
    <dbReference type="NCBI Taxonomy" id="1341132"/>
    <lineage>
        <taxon>Eukaryota</taxon>
        <taxon>Fungi</taxon>
        <taxon>Dikarya</taxon>
        <taxon>Ascomycota</taxon>
        <taxon>Pezizomycotina</taxon>
        <taxon>Eurotiomycetes</taxon>
        <taxon>Eurotiomycetidae</taxon>
        <taxon>Eurotiales</taxon>
        <taxon>Aspergillaceae</taxon>
        <taxon>Aspergillus</taxon>
        <taxon>Aspergillus subgen. Circumdati</taxon>
    </lineage>
</organism>
<evidence type="ECO:0000313" key="4">
    <source>
        <dbReference type="Proteomes" id="UP000253729"/>
    </source>
</evidence>
<dbReference type="GeneID" id="38139771"/>
<evidence type="ECO:0000256" key="1">
    <source>
        <dbReference type="SAM" id="MobiDB-lite"/>
    </source>
</evidence>
<accession>A0A3F3Q2U8</accession>
<evidence type="ECO:0000259" key="2">
    <source>
        <dbReference type="Pfam" id="PF09791"/>
    </source>
</evidence>